<dbReference type="STRING" id="1908237.BEN47_10820"/>
<reference evidence="3 4" key="1">
    <citation type="submission" date="2016-08" db="EMBL/GenBank/DDBJ databases">
        <title>Hymenobacter coccineus sp. nov., Hymenobacter lapidarius sp. nov. and Hymenobacter glacialis sp. nov., isolated from Antarctic soil.</title>
        <authorList>
            <person name="Sedlacek I."/>
            <person name="Kralova S."/>
            <person name="Kyrova K."/>
            <person name="Maslanova I."/>
            <person name="Stankova E."/>
            <person name="Vrbovska V."/>
            <person name="Nemec M."/>
            <person name="Bartak M."/>
            <person name="Svec P."/>
            <person name="Busse H.-J."/>
            <person name="Pantucek R."/>
        </authorList>
    </citation>
    <scope>NUCLEOTIDE SEQUENCE [LARGE SCALE GENOMIC DNA]</scope>
    <source>
        <strain evidence="3 4">CCM 8643</strain>
    </source>
</reference>
<dbReference type="GO" id="GO:0006270">
    <property type="term" value="P:DNA replication initiation"/>
    <property type="evidence" value="ECO:0007669"/>
    <property type="project" value="InterPro"/>
</dbReference>
<comment type="similarity">
    <text evidence="1">Belongs to the initiator RepB protein family.</text>
</comment>
<dbReference type="Pfam" id="PF01051">
    <property type="entry name" value="Rep3_N"/>
    <property type="match status" value="1"/>
</dbReference>
<organism evidence="3 4">
    <name type="scientific">Hymenobacter lapidarius</name>
    <dbReference type="NCBI Taxonomy" id="1908237"/>
    <lineage>
        <taxon>Bacteria</taxon>
        <taxon>Pseudomonadati</taxon>
        <taxon>Bacteroidota</taxon>
        <taxon>Cytophagia</taxon>
        <taxon>Cytophagales</taxon>
        <taxon>Hymenobacteraceae</taxon>
        <taxon>Hymenobacter</taxon>
    </lineage>
</organism>
<accession>A0A1G1T980</accession>
<proteinExistence type="inferred from homology"/>
<dbReference type="SUPFAM" id="SSF46785">
    <property type="entry name" value="Winged helix' DNA-binding domain"/>
    <property type="match status" value="2"/>
</dbReference>
<feature type="domain" description="Initiator Rep protein WH1" evidence="2">
    <location>
        <begin position="2"/>
        <end position="135"/>
    </location>
</feature>
<dbReference type="InterPro" id="IPR036388">
    <property type="entry name" value="WH-like_DNA-bd_sf"/>
</dbReference>
<name>A0A1G1T980_9BACT</name>
<dbReference type="AlphaFoldDB" id="A0A1G1T980"/>
<protein>
    <recommendedName>
        <fullName evidence="2">Initiator Rep protein WH1 domain-containing protein</fullName>
    </recommendedName>
</protein>
<comment type="caution">
    <text evidence="3">The sequence shown here is derived from an EMBL/GenBank/DDBJ whole genome shotgun (WGS) entry which is preliminary data.</text>
</comment>
<dbReference type="InterPro" id="IPR000525">
    <property type="entry name" value="Initiator_Rep_WH1"/>
</dbReference>
<sequence>MSVISKRIMARVLEQIKEDDLELREFYQLRVTSLVEGTDMTVESAYTFAKQALYELARVQWEFEDVETKEWYLRPLLDGTKERRVGIKDGTITIILNPQLAPYFVNIAGQYSTYKLEGYLGLHSWYSMRFFEILSSFRVSGWWEVSLEKYREVMDCGPELDKYGQIKKDKAGKVKMKLANASDLIAKTVLGAQKELQTTPYAFDYHPVYEQERVGRGRRKIVGLRFDLQQKQLTAVPPSWLTDKDAGPVIANLRSFKVTDKNIALYLKTMTLAGARKLLYEWRIKENSQQKIDDKTKYCNAVFVRAAKVLIEERKELALADKRIAQQALFPGLTT</sequence>
<evidence type="ECO:0000313" key="3">
    <source>
        <dbReference type="EMBL" id="OGX87414.1"/>
    </source>
</evidence>
<dbReference type="Proteomes" id="UP000176294">
    <property type="component" value="Unassembled WGS sequence"/>
</dbReference>
<dbReference type="EMBL" id="MDZB01000089">
    <property type="protein sequence ID" value="OGX87414.1"/>
    <property type="molecule type" value="Genomic_DNA"/>
</dbReference>
<dbReference type="Gene3D" id="1.10.10.10">
    <property type="entry name" value="Winged helix-like DNA-binding domain superfamily/Winged helix DNA-binding domain"/>
    <property type="match status" value="2"/>
</dbReference>
<evidence type="ECO:0000259" key="2">
    <source>
        <dbReference type="Pfam" id="PF01051"/>
    </source>
</evidence>
<evidence type="ECO:0000313" key="4">
    <source>
        <dbReference type="Proteomes" id="UP000176294"/>
    </source>
</evidence>
<dbReference type="InterPro" id="IPR036390">
    <property type="entry name" value="WH_DNA-bd_sf"/>
</dbReference>
<gene>
    <name evidence="3" type="ORF">BEN47_10820</name>
</gene>
<dbReference type="GO" id="GO:0003887">
    <property type="term" value="F:DNA-directed DNA polymerase activity"/>
    <property type="evidence" value="ECO:0007669"/>
    <property type="project" value="InterPro"/>
</dbReference>
<evidence type="ECO:0000256" key="1">
    <source>
        <dbReference type="ARBA" id="ARBA00038283"/>
    </source>
</evidence>
<keyword evidence="4" id="KW-1185">Reference proteome</keyword>